<accession>A0A0D7AHC7</accession>
<dbReference type="EMBL" id="KN881670">
    <property type="protein sequence ID" value="KIY51169.1"/>
    <property type="molecule type" value="Genomic_DNA"/>
</dbReference>
<protein>
    <submittedName>
        <fullName evidence="1">Uncharacterized protein</fullName>
    </submittedName>
</protein>
<organism evidence="1 2">
    <name type="scientific">Fistulina hepatica ATCC 64428</name>
    <dbReference type="NCBI Taxonomy" id="1128425"/>
    <lineage>
        <taxon>Eukaryota</taxon>
        <taxon>Fungi</taxon>
        <taxon>Dikarya</taxon>
        <taxon>Basidiomycota</taxon>
        <taxon>Agaricomycotina</taxon>
        <taxon>Agaricomycetes</taxon>
        <taxon>Agaricomycetidae</taxon>
        <taxon>Agaricales</taxon>
        <taxon>Fistulinaceae</taxon>
        <taxon>Fistulina</taxon>
    </lineage>
</organism>
<gene>
    <name evidence="1" type="ORF">FISHEDRAFT_71039</name>
</gene>
<name>A0A0D7AHC7_9AGAR</name>
<sequence>MGIAGVVPFGLIDNTTGDKDMDHVVDNAIEAMDDALEVYAQWIALTREQAHDLPIPKKGLRGDEEGISVDHAVGGGVYTFGRETDIHTLGTCRYERHQNQVGRRRDEKSGWLWCKDALGGHRFDGKVITRDAGDTHAVTTKLSTRICIVHSWVPWSPGE</sequence>
<keyword evidence="2" id="KW-1185">Reference proteome</keyword>
<evidence type="ECO:0000313" key="2">
    <source>
        <dbReference type="Proteomes" id="UP000054144"/>
    </source>
</evidence>
<dbReference type="Proteomes" id="UP000054144">
    <property type="component" value="Unassembled WGS sequence"/>
</dbReference>
<reference evidence="1 2" key="1">
    <citation type="journal article" date="2015" name="Fungal Genet. Biol.">
        <title>Evolution of novel wood decay mechanisms in Agaricales revealed by the genome sequences of Fistulina hepatica and Cylindrobasidium torrendii.</title>
        <authorList>
            <person name="Floudas D."/>
            <person name="Held B.W."/>
            <person name="Riley R."/>
            <person name="Nagy L.G."/>
            <person name="Koehler G."/>
            <person name="Ransdell A.S."/>
            <person name="Younus H."/>
            <person name="Chow J."/>
            <person name="Chiniquy J."/>
            <person name="Lipzen A."/>
            <person name="Tritt A."/>
            <person name="Sun H."/>
            <person name="Haridas S."/>
            <person name="LaButti K."/>
            <person name="Ohm R.A."/>
            <person name="Kues U."/>
            <person name="Blanchette R.A."/>
            <person name="Grigoriev I.V."/>
            <person name="Minto R.E."/>
            <person name="Hibbett D.S."/>
        </authorList>
    </citation>
    <scope>NUCLEOTIDE SEQUENCE [LARGE SCALE GENOMIC DNA]</scope>
    <source>
        <strain evidence="1 2">ATCC 64428</strain>
    </source>
</reference>
<dbReference type="AlphaFoldDB" id="A0A0D7AHC7"/>
<evidence type="ECO:0000313" key="1">
    <source>
        <dbReference type="EMBL" id="KIY51169.1"/>
    </source>
</evidence>
<proteinExistence type="predicted"/>